<evidence type="ECO:0000256" key="3">
    <source>
        <dbReference type="ARBA" id="ARBA00022833"/>
    </source>
</evidence>
<dbReference type="GO" id="GO:0004565">
    <property type="term" value="F:beta-galactosidase activity"/>
    <property type="evidence" value="ECO:0007669"/>
    <property type="project" value="InterPro"/>
</dbReference>
<dbReference type="EMBL" id="FZPH01000012">
    <property type="protein sequence ID" value="SNT60701.1"/>
    <property type="molecule type" value="Genomic_DNA"/>
</dbReference>
<dbReference type="InterPro" id="IPR017853">
    <property type="entry name" value="GH"/>
</dbReference>
<keyword evidence="1" id="KW-0479">Metal-binding</keyword>
<reference evidence="6 7" key="1">
    <citation type="submission" date="2017-06" db="EMBL/GenBank/DDBJ databases">
        <authorList>
            <person name="Kim H.J."/>
            <person name="Triplett B.A."/>
        </authorList>
    </citation>
    <scope>NUCLEOTIDE SEQUENCE [LARGE SCALE GENOMIC DNA]</scope>
    <source>
        <strain evidence="6 7">CGMCC 4.5593</strain>
    </source>
</reference>
<dbReference type="PANTHER" id="PTHR36447">
    <property type="entry name" value="BETA-GALACTOSIDASE GANA"/>
    <property type="match status" value="1"/>
</dbReference>
<dbReference type="GO" id="GO:0046872">
    <property type="term" value="F:metal ion binding"/>
    <property type="evidence" value="ECO:0007669"/>
    <property type="project" value="UniProtKB-KW"/>
</dbReference>
<dbReference type="SUPFAM" id="SSF51445">
    <property type="entry name" value="(Trans)glycosidases"/>
    <property type="match status" value="1"/>
</dbReference>
<evidence type="ECO:0000256" key="4">
    <source>
        <dbReference type="ARBA" id="ARBA00023295"/>
    </source>
</evidence>
<keyword evidence="7" id="KW-1185">Reference proteome</keyword>
<dbReference type="InterPro" id="IPR003476">
    <property type="entry name" value="Glyco_hydro_42"/>
</dbReference>
<dbReference type="AlphaFoldDB" id="A0A239P0P7"/>
<dbReference type="InterPro" id="IPR029062">
    <property type="entry name" value="Class_I_gatase-like"/>
</dbReference>
<evidence type="ECO:0000313" key="6">
    <source>
        <dbReference type="EMBL" id="SNT60701.1"/>
    </source>
</evidence>
<dbReference type="GO" id="GO:0005975">
    <property type="term" value="P:carbohydrate metabolic process"/>
    <property type="evidence" value="ECO:0007669"/>
    <property type="project" value="InterPro"/>
</dbReference>
<sequence length="659" mass="71566">MIVGAQYYRPPNPPRDDWERDLRRMREAGFDTVKLWACWSWMQPTPGAIDFDDLDTLFDLAHRAGLGVVVNTILENAPYWLAAAHPSAHYQDQDQRVVRLTAAMNTPGGGWPGLCFDNPGVADAASAFLTAVVERYRDHPALRVWDVWNEPHLEPASYFPDRLYCYCDASVAAFVAGLRERYGSLDALNAAWARRFSSWDQAEPPRVFEAVPDMLDWRGHWFRTLTSWLDRRCAVVRAADPEHPVMTHVALSGFTGQLATHTLDEYALASTVDIFGTSSFPTWLMGDDHVEHFFNLDTARGAAVGKPFWQAELQGGRGRRDGPRSTPHPDPSTVALWMWNALASGASGVVFWQWRPELLGPESPGYGLCTPDGSLTPRVAAASAFAAATRSLEGAVAAPGSIGLLVSRASALHAFATDRTMNLYRDAVLGAYRLLLDADLPVEVLHADRIADAGVPDHIESLYWPMPSVAGSPLAAKLKAFVHRGGTLLSEAAPGEHDDLGWRRPSVPGAGLAELFGARQVDADIATEVEVGGLRGAWQRETLTVAGGDVLATFDDGTPGIVRRGGAVLVATYPSLAYAQTRDASTRSTLTALLAPTHQRILTWSDPTPGLIHRVLTLPSGTRVVVAVNWTAEDQKATLAGDPVTVPARSGRVLPDVEA</sequence>
<evidence type="ECO:0000256" key="2">
    <source>
        <dbReference type="ARBA" id="ARBA00022801"/>
    </source>
</evidence>
<dbReference type="Pfam" id="PF02449">
    <property type="entry name" value="Glyco_hydro_42"/>
    <property type="match status" value="1"/>
</dbReference>
<dbReference type="Gene3D" id="3.20.20.80">
    <property type="entry name" value="Glycosidases"/>
    <property type="match status" value="1"/>
</dbReference>
<protein>
    <submittedName>
        <fullName evidence="6">Beta-galactosidase/beta-galactosidase</fullName>
    </submittedName>
</protein>
<proteinExistence type="predicted"/>
<name>A0A239P0P7_9ACTN</name>
<dbReference type="PANTHER" id="PTHR36447:SF2">
    <property type="entry name" value="BETA-GALACTOSIDASE YESZ"/>
    <property type="match status" value="1"/>
</dbReference>
<keyword evidence="2" id="KW-0378">Hydrolase</keyword>
<dbReference type="CDD" id="cd03143">
    <property type="entry name" value="A4_beta-galactosidase_middle_domain"/>
    <property type="match status" value="1"/>
</dbReference>
<dbReference type="Proteomes" id="UP000198362">
    <property type="component" value="Unassembled WGS sequence"/>
</dbReference>
<feature type="domain" description="Glycoside hydrolase family 42 N-terminal" evidence="5">
    <location>
        <begin position="8"/>
        <end position="378"/>
    </location>
</feature>
<evidence type="ECO:0000256" key="1">
    <source>
        <dbReference type="ARBA" id="ARBA00022723"/>
    </source>
</evidence>
<dbReference type="Gene3D" id="3.40.50.880">
    <property type="match status" value="1"/>
</dbReference>
<gene>
    <name evidence="6" type="ORF">SAMN05421812_112165</name>
</gene>
<dbReference type="RefSeq" id="WP_089253337.1">
    <property type="nucleotide sequence ID" value="NZ_FZPH01000012.1"/>
</dbReference>
<evidence type="ECO:0000259" key="5">
    <source>
        <dbReference type="Pfam" id="PF02449"/>
    </source>
</evidence>
<keyword evidence="3" id="KW-0862">Zinc</keyword>
<dbReference type="SUPFAM" id="SSF52317">
    <property type="entry name" value="Class I glutamine amidotransferase-like"/>
    <property type="match status" value="1"/>
</dbReference>
<keyword evidence="4" id="KW-0326">Glycosidase</keyword>
<evidence type="ECO:0000313" key="7">
    <source>
        <dbReference type="Proteomes" id="UP000198362"/>
    </source>
</evidence>
<dbReference type="GO" id="GO:0009341">
    <property type="term" value="C:beta-galactosidase complex"/>
    <property type="evidence" value="ECO:0007669"/>
    <property type="project" value="InterPro"/>
</dbReference>
<accession>A0A239P0P7</accession>
<dbReference type="InterPro" id="IPR013529">
    <property type="entry name" value="Glyco_hydro_42_N"/>
</dbReference>
<dbReference type="OrthoDB" id="9800974at2"/>
<organism evidence="6 7">
    <name type="scientific">Asanoa hainanensis</name>
    <dbReference type="NCBI Taxonomy" id="560556"/>
    <lineage>
        <taxon>Bacteria</taxon>
        <taxon>Bacillati</taxon>
        <taxon>Actinomycetota</taxon>
        <taxon>Actinomycetes</taxon>
        <taxon>Micromonosporales</taxon>
        <taxon>Micromonosporaceae</taxon>
        <taxon>Asanoa</taxon>
    </lineage>
</organism>